<organism evidence="4 5">
    <name type="scientific">Ruminiclostridium cellobioparum subsp. termitidis CT1112</name>
    <dbReference type="NCBI Taxonomy" id="1195236"/>
    <lineage>
        <taxon>Bacteria</taxon>
        <taxon>Bacillati</taxon>
        <taxon>Bacillota</taxon>
        <taxon>Clostridia</taxon>
        <taxon>Eubacteriales</taxon>
        <taxon>Oscillospiraceae</taxon>
        <taxon>Ruminiclostridium</taxon>
    </lineage>
</organism>
<dbReference type="InterPro" id="IPR009057">
    <property type="entry name" value="Homeodomain-like_sf"/>
</dbReference>
<dbReference type="eggNOG" id="COG1309">
    <property type="taxonomic scope" value="Bacteria"/>
</dbReference>
<dbReference type="PANTHER" id="PTHR43479:SF11">
    <property type="entry name" value="ACREF_ENVCD OPERON REPRESSOR-RELATED"/>
    <property type="match status" value="1"/>
</dbReference>
<dbReference type="InterPro" id="IPR001647">
    <property type="entry name" value="HTH_TetR"/>
</dbReference>
<dbReference type="GO" id="GO:0003677">
    <property type="term" value="F:DNA binding"/>
    <property type="evidence" value="ECO:0007669"/>
    <property type="project" value="UniProtKB-UniRule"/>
</dbReference>
<dbReference type="Proteomes" id="UP000014155">
    <property type="component" value="Unassembled WGS sequence"/>
</dbReference>
<dbReference type="SUPFAM" id="SSF46689">
    <property type="entry name" value="Homeodomain-like"/>
    <property type="match status" value="1"/>
</dbReference>
<name>S0FSL2_RUMCE</name>
<dbReference type="PRINTS" id="PR00455">
    <property type="entry name" value="HTHTETR"/>
</dbReference>
<dbReference type="Gene3D" id="1.10.357.10">
    <property type="entry name" value="Tetracycline Repressor, domain 2"/>
    <property type="match status" value="1"/>
</dbReference>
<dbReference type="RefSeq" id="WP_004624229.1">
    <property type="nucleotide sequence ID" value="NZ_AORV01000021.1"/>
</dbReference>
<dbReference type="InterPro" id="IPR050624">
    <property type="entry name" value="HTH-type_Tx_Regulator"/>
</dbReference>
<dbReference type="STRING" id="1195236.CTER_0844"/>
<evidence type="ECO:0000256" key="1">
    <source>
        <dbReference type="ARBA" id="ARBA00023125"/>
    </source>
</evidence>
<evidence type="ECO:0000313" key="4">
    <source>
        <dbReference type="EMBL" id="EMS73316.1"/>
    </source>
</evidence>
<keyword evidence="1 2" id="KW-0238">DNA-binding</keyword>
<gene>
    <name evidence="4" type="ORF">CTER_0844</name>
</gene>
<feature type="DNA-binding region" description="H-T-H motif" evidence="2">
    <location>
        <begin position="29"/>
        <end position="48"/>
    </location>
</feature>
<keyword evidence="5" id="KW-1185">Reference proteome</keyword>
<dbReference type="EMBL" id="AORV01000021">
    <property type="protein sequence ID" value="EMS73316.1"/>
    <property type="molecule type" value="Genomic_DNA"/>
</dbReference>
<evidence type="ECO:0000259" key="3">
    <source>
        <dbReference type="PROSITE" id="PS50977"/>
    </source>
</evidence>
<dbReference type="PROSITE" id="PS50977">
    <property type="entry name" value="HTH_TETR_2"/>
    <property type="match status" value="1"/>
</dbReference>
<dbReference type="PATRIC" id="fig|1195236.3.peg.1137"/>
<evidence type="ECO:0000313" key="5">
    <source>
        <dbReference type="Proteomes" id="UP000014155"/>
    </source>
</evidence>
<accession>S0FSL2</accession>
<dbReference type="Pfam" id="PF00440">
    <property type="entry name" value="TetR_N"/>
    <property type="match status" value="1"/>
</dbReference>
<protein>
    <submittedName>
        <fullName evidence="4">Transcriptional regulator</fullName>
    </submittedName>
</protein>
<feature type="domain" description="HTH tetR-type" evidence="3">
    <location>
        <begin position="6"/>
        <end position="66"/>
    </location>
</feature>
<dbReference type="PANTHER" id="PTHR43479">
    <property type="entry name" value="ACREF/ENVCD OPERON REPRESSOR-RELATED"/>
    <property type="match status" value="1"/>
</dbReference>
<evidence type="ECO:0000256" key="2">
    <source>
        <dbReference type="PROSITE-ProRule" id="PRU00335"/>
    </source>
</evidence>
<reference evidence="4 5" key="1">
    <citation type="journal article" date="2013" name="Genome Announc.">
        <title>Draft Genome Sequence of the Cellulolytic, Mesophilic, Anaerobic Bacterium Clostridium termitidis Strain CT1112 (DSM 5398).</title>
        <authorList>
            <person name="Lal S."/>
            <person name="Ramachandran U."/>
            <person name="Zhang X."/>
            <person name="Munir R."/>
            <person name="Sparling R."/>
            <person name="Levin D.B."/>
        </authorList>
    </citation>
    <scope>NUCLEOTIDE SEQUENCE [LARGE SCALE GENOMIC DNA]</scope>
    <source>
        <strain evidence="4 5">CT1112</strain>
    </source>
</reference>
<sequence length="204" mass="23975">MALWVEEATENIIAAAKEEFLKYGFIDASLRRIADKANTSPRSIYTRFSDKEELFTHFVKEHADYFLAGMEKYLKNFSASPKEEQMEGRKENSSNFAFTLLDYIYDNFDAFYMIVCCSKGTVYENFIEQIAALETEHTQKYLIAIDSEIRDLPKVTAEFIHMMSRSFFDGFFETVRHGFDREKAREHIEKLILFHNGGWEKFLI</sequence>
<proteinExistence type="predicted"/>
<dbReference type="AlphaFoldDB" id="S0FSL2"/>
<comment type="caution">
    <text evidence="4">The sequence shown here is derived from an EMBL/GenBank/DDBJ whole genome shotgun (WGS) entry which is preliminary data.</text>
</comment>